<keyword evidence="1" id="KW-1185">Reference proteome</keyword>
<proteinExistence type="predicted"/>
<sequence>MAVKREVCAEIAGNAEEELVCTRTTGEVTKIESRQLRLVNGDSRCAGRVEIYHQNEWGTICSDRWDMKDAQVVCRQLDCGQALAVMPWAQFGAGSGPIWLDDLGCTGTESHVWECPSPGWGQHDCYHYHDAGVICSGFMHLVGGHGPCSGQVEVNSGEDWTPVSHVNFTLLTAQVICAELGCGKVASVLGEVPLSDANRKVWNEEFQCKGEEAELWLCPRVSCPRDTCPHSKTVHIVCSEYTEVRLIKNGNAQCEGQVEMNISGVWRPLCASHWSMANANVVCHQLKCGVAVSTPRASSQEGREQILKHRFHCSGLESFLWNCPVTVLGLPECAQGNTASVICSGKKPKSCPTTTPCTDREKLRLRGGDTQCSGRVEIWHSGSWGTVCDDSWSLAEAQVVCQQLGCGSALEALHGAAFGPGNGSIWLDNVQCRGRESSLWACAAQPWGPSNCKHEEDAGVRCSGERTASPSTTKGNIAPSPRDSGIFSLPWVLCVILGALLFLVFIILGTQLHRRRAEHRDSHAFEDALEEALYEDIDYLVNPEKGKLLELSENMSDDSMTKLPYYTGDNEEEEDPESAPEPPGSPADASENGYDDTDEVPFPETSPTPAMSDKQFLPEERVYARYSQAGDSLESPSKAAYPQVDGKASSVVHGQGEDLGYDDVELSTM</sequence>
<reference evidence="2" key="1">
    <citation type="submission" date="2025-08" db="UniProtKB">
        <authorList>
            <consortium name="RefSeq"/>
        </authorList>
    </citation>
    <scope>IDENTIFICATION</scope>
</reference>
<dbReference type="RefSeq" id="XP_045151930.1">
    <property type="nucleotide sequence ID" value="XM_045295995.1"/>
</dbReference>
<dbReference type="Proteomes" id="UP000694863">
    <property type="component" value="Unplaced"/>
</dbReference>
<organism evidence="1 2">
    <name type="scientific">Echinops telfairi</name>
    <name type="common">Lesser hedgehog tenrec</name>
    <dbReference type="NCBI Taxonomy" id="9371"/>
    <lineage>
        <taxon>Eukaryota</taxon>
        <taxon>Metazoa</taxon>
        <taxon>Chordata</taxon>
        <taxon>Craniata</taxon>
        <taxon>Vertebrata</taxon>
        <taxon>Euteleostomi</taxon>
        <taxon>Mammalia</taxon>
        <taxon>Eutheria</taxon>
        <taxon>Afrotheria</taxon>
        <taxon>Tenrecidae</taxon>
        <taxon>Tenrecinae</taxon>
        <taxon>Echinops</taxon>
    </lineage>
</organism>
<accession>A0AC55DJL1</accession>
<name>A0AC55DJL1_ECHTE</name>
<evidence type="ECO:0000313" key="2">
    <source>
        <dbReference type="RefSeq" id="XP_045151930.1"/>
    </source>
</evidence>
<gene>
    <name evidence="2" type="primary">LOC105979104</name>
</gene>
<evidence type="ECO:0000313" key="1">
    <source>
        <dbReference type="Proteomes" id="UP000694863"/>
    </source>
</evidence>
<protein>
    <submittedName>
        <fullName evidence="2">Antigen WC1.1-like</fullName>
    </submittedName>
</protein>